<keyword evidence="2" id="KW-1185">Reference proteome</keyword>
<keyword evidence="1" id="KW-0614">Plasmid</keyword>
<dbReference type="AlphaFoldDB" id="A0A7T3DIZ1"/>
<evidence type="ECO:0000313" key="2">
    <source>
        <dbReference type="Proteomes" id="UP000595064"/>
    </source>
</evidence>
<reference evidence="1 2" key="1">
    <citation type="submission" date="2020-12" db="EMBL/GenBank/DDBJ databases">
        <title>FDA dAtabase for Regulatory Grade micrObial Sequences (FDA-ARGOS): Supporting development and validation of Infectious Disease Dx tests.</title>
        <authorList>
            <person name="Sproer C."/>
            <person name="Gronow S."/>
            <person name="Severitt S."/>
            <person name="Schroder I."/>
            <person name="Tallon L."/>
            <person name="Sadzewicz L."/>
            <person name="Zhao X."/>
            <person name="Boylan J."/>
            <person name="Ott S."/>
            <person name="Bowen H."/>
            <person name="Vavikolanu K."/>
            <person name="Mehta A."/>
            <person name="Aluvathingal J."/>
            <person name="Nadendla S."/>
            <person name="Lowell S."/>
            <person name="Myers T."/>
            <person name="Yan Y."/>
            <person name="Sichtig H."/>
        </authorList>
    </citation>
    <scope>NUCLEOTIDE SEQUENCE [LARGE SCALE GENOMIC DNA]</scope>
    <source>
        <strain evidence="1 2">FDAARGOS_890</strain>
        <plasmid evidence="1 2">unnamed</plasmid>
    </source>
</reference>
<dbReference type="RefSeq" id="WP_143044569.1">
    <property type="nucleotide sequence ID" value="NZ_CP065749.1"/>
</dbReference>
<dbReference type="KEGG" id="dla:I6G47_33365"/>
<name>A0A7T3DIZ1_9BURK</name>
<proteinExistence type="predicted"/>
<gene>
    <name evidence="1" type="ORF">I6G47_33365</name>
</gene>
<sequence length="161" mass="17714">MTGNELQALLDARAIKPVAWAAALGVNQSTIYRLIERGDTPLLSPWSHALAALRNVAKETLRTKLQEARSRAAARTPDELALVAHAHAVPEALDGYLDAYIGEHVGEDPVWLQRLGGEIKALCPSLQPYSNLTLGGYRNSSKTPTTRNLQTMCRTCSPRWW</sequence>
<evidence type="ECO:0000313" key="1">
    <source>
        <dbReference type="EMBL" id="QPS85035.1"/>
    </source>
</evidence>
<dbReference type="EMBL" id="CP065749">
    <property type="protein sequence ID" value="QPS85035.1"/>
    <property type="molecule type" value="Genomic_DNA"/>
</dbReference>
<accession>A0A7T3DIZ1</accession>
<dbReference type="Proteomes" id="UP000595064">
    <property type="component" value="Plasmid unnamed"/>
</dbReference>
<dbReference type="GeneID" id="94689149"/>
<protein>
    <submittedName>
        <fullName evidence="1">Uncharacterized protein</fullName>
    </submittedName>
</protein>
<organism evidence="1 2">
    <name type="scientific">Delftia lacustris</name>
    <dbReference type="NCBI Taxonomy" id="558537"/>
    <lineage>
        <taxon>Bacteria</taxon>
        <taxon>Pseudomonadati</taxon>
        <taxon>Pseudomonadota</taxon>
        <taxon>Betaproteobacteria</taxon>
        <taxon>Burkholderiales</taxon>
        <taxon>Comamonadaceae</taxon>
        <taxon>Delftia</taxon>
    </lineage>
</organism>
<geneLocation type="plasmid" evidence="1 2">
    <name>unnamed</name>
</geneLocation>